<evidence type="ECO:0000313" key="13">
    <source>
        <dbReference type="EMBL" id="KAB2817776.1"/>
    </source>
</evidence>
<evidence type="ECO:0000259" key="12">
    <source>
        <dbReference type="PROSITE" id="PS51709"/>
    </source>
</evidence>
<dbReference type="Gene3D" id="3.40.50.300">
    <property type="entry name" value="P-loop containing nucleotide triphosphate hydrolases"/>
    <property type="match status" value="1"/>
</dbReference>
<keyword evidence="4 10" id="KW-0479">Metal-binding</keyword>
<comment type="subunit">
    <text evidence="10">Homodimer. Heterotetramer of two MnmE and two MnmG subunits.</text>
</comment>
<feature type="binding site" evidence="10">
    <location>
        <position position="257"/>
    </location>
    <ligand>
        <name>K(+)</name>
        <dbReference type="ChEBI" id="CHEBI:29103"/>
    </ligand>
</feature>
<feature type="binding site" evidence="10">
    <location>
        <position position="252"/>
    </location>
    <ligand>
        <name>K(+)</name>
        <dbReference type="ChEBI" id="CHEBI:29103"/>
    </ligand>
</feature>
<feature type="binding site" evidence="10">
    <location>
        <position position="233"/>
    </location>
    <ligand>
        <name>K(+)</name>
        <dbReference type="ChEBI" id="CHEBI:29103"/>
    </ligand>
</feature>
<feature type="binding site" evidence="10">
    <location>
        <position position="88"/>
    </location>
    <ligand>
        <name>(6S)-5-formyl-5,6,7,8-tetrahydrofolate</name>
        <dbReference type="ChEBI" id="CHEBI:57457"/>
    </ligand>
</feature>
<feature type="binding site" evidence="10">
    <location>
        <begin position="277"/>
        <end position="280"/>
    </location>
    <ligand>
        <name>GTP</name>
        <dbReference type="ChEBI" id="CHEBI:37565"/>
    </ligand>
</feature>
<keyword evidence="9 10" id="KW-0342">GTP-binding</keyword>
<dbReference type="Gene3D" id="1.20.120.430">
    <property type="entry name" value="tRNA modification GTPase MnmE domain 2"/>
    <property type="match status" value="1"/>
</dbReference>
<keyword evidence="14" id="KW-1185">Reference proteome</keyword>
<dbReference type="InterPro" id="IPR025867">
    <property type="entry name" value="MnmE_helical"/>
</dbReference>
<proteinExistence type="inferred from homology"/>
<accession>A0A6L3ZID8</accession>
<feature type="binding site" evidence="10">
    <location>
        <position position="254"/>
    </location>
    <ligand>
        <name>K(+)</name>
        <dbReference type="ChEBI" id="CHEBI:29103"/>
    </ligand>
</feature>
<dbReference type="Gene3D" id="3.30.1360.120">
    <property type="entry name" value="Probable tRNA modification gtpase trme, domain 1"/>
    <property type="match status" value="1"/>
</dbReference>
<dbReference type="PANTHER" id="PTHR42714:SF2">
    <property type="entry name" value="TRNA MODIFICATION GTPASE GTPBP3, MITOCHONDRIAL"/>
    <property type="match status" value="1"/>
</dbReference>
<feature type="binding site" evidence="10">
    <location>
        <position position="127"/>
    </location>
    <ligand>
        <name>(6S)-5-formyl-5,6,7,8-tetrahydrofolate</name>
        <dbReference type="ChEBI" id="CHEBI:57457"/>
    </ligand>
</feature>
<dbReference type="InterPro" id="IPR031168">
    <property type="entry name" value="G_TrmE"/>
</dbReference>
<comment type="similarity">
    <text evidence="1 10 11">Belongs to the TRAFAC class TrmE-Era-EngA-EngB-Septin-like GTPase superfamily. TrmE GTPase family.</text>
</comment>
<keyword evidence="6 10" id="KW-0378">Hydrolase</keyword>
<dbReference type="FunFam" id="3.40.50.300:FF:001376">
    <property type="entry name" value="tRNA modification GTPase MnmE"/>
    <property type="match status" value="1"/>
</dbReference>
<comment type="subcellular location">
    <subcellularLocation>
        <location evidence="10">Cytoplasm</location>
    </subcellularLocation>
</comment>
<dbReference type="GO" id="GO:0046872">
    <property type="term" value="F:metal ion binding"/>
    <property type="evidence" value="ECO:0007669"/>
    <property type="project" value="UniProtKB-KW"/>
</dbReference>
<dbReference type="Pfam" id="PF01926">
    <property type="entry name" value="MMR_HSR1"/>
    <property type="match status" value="1"/>
</dbReference>
<evidence type="ECO:0000256" key="2">
    <source>
        <dbReference type="ARBA" id="ARBA00022490"/>
    </source>
</evidence>
<gene>
    <name evidence="10 13" type="primary">mnmE</name>
    <name evidence="10" type="synonym">trmE</name>
    <name evidence="13" type="ORF">F8C82_05065</name>
</gene>
<organism evidence="13 14">
    <name type="scientific">Phaeocystidibacter marisrubri</name>
    <dbReference type="NCBI Taxonomy" id="1577780"/>
    <lineage>
        <taxon>Bacteria</taxon>
        <taxon>Pseudomonadati</taxon>
        <taxon>Bacteroidota</taxon>
        <taxon>Flavobacteriia</taxon>
        <taxon>Flavobacteriales</taxon>
        <taxon>Phaeocystidibacteraceae</taxon>
        <taxon>Phaeocystidibacter</taxon>
    </lineage>
</organism>
<dbReference type="InterPro" id="IPR004520">
    <property type="entry name" value="GTPase_MnmE"/>
</dbReference>
<dbReference type="CDD" id="cd04164">
    <property type="entry name" value="trmE"/>
    <property type="match status" value="1"/>
</dbReference>
<dbReference type="EMBL" id="WBVQ01000001">
    <property type="protein sequence ID" value="KAB2817776.1"/>
    <property type="molecule type" value="Genomic_DNA"/>
</dbReference>
<dbReference type="InterPro" id="IPR027417">
    <property type="entry name" value="P-loop_NTPase"/>
</dbReference>
<dbReference type="InterPro" id="IPR018948">
    <property type="entry name" value="GTP-bd_TrmE_N"/>
</dbReference>
<evidence type="ECO:0000313" key="14">
    <source>
        <dbReference type="Proteomes" id="UP000484164"/>
    </source>
</evidence>
<sequence length="460" mass="50306">MSYIEDTICALATPPGMGAIGVIRVSGPKAIEIADSIYRAPNPKKKLVDAKGQTLHFGSIVDGENLVDEVLISLFRAPHSYTGENVVEINIHGSTFIQRRMMELLIRKGARSARPGEFTLRAFGNGKMDLSQAEAVGDLIASENEAAHKVAMHQMRGGVRQEVAKLREELINFASLIELELDFAEEDVEFADRTALETLLNTITSTVNRLISSFSLGNAIVEGIPVAIVGAPNAGKSTLLNALLKEERAIVSDIEGTTRDTVEDEIHLGGLTFRFIDTAGLREAQDEIERIGIERSYAKIDQAKVVLYLFDASKAEASSEAERIQKIKDRAGDKPVIVIANKVDALRSADELAAFPTTDLQLSAKHHKGIQELEEHLLSTVEIERLQESDTVITNTRHYEALLRTQEDVERIQNGLNTGISGDLLAFDIRQALAHLGEITGEITTDDLLGNIFANFCIGK</sequence>
<feature type="binding site" evidence="10">
    <location>
        <begin position="252"/>
        <end position="258"/>
    </location>
    <ligand>
        <name>GTP</name>
        <dbReference type="ChEBI" id="CHEBI:37565"/>
    </ligand>
</feature>
<keyword evidence="8 10" id="KW-0630">Potassium</keyword>
<feature type="domain" description="TrmE-type G" evidence="12">
    <location>
        <begin position="223"/>
        <end position="382"/>
    </location>
</feature>
<evidence type="ECO:0000256" key="6">
    <source>
        <dbReference type="ARBA" id="ARBA00022801"/>
    </source>
</evidence>
<keyword evidence="3 10" id="KW-0819">tRNA processing</keyword>
<dbReference type="Pfam" id="PF12631">
    <property type="entry name" value="MnmE_helical"/>
    <property type="match status" value="1"/>
</dbReference>
<dbReference type="NCBIfam" id="TIGR00231">
    <property type="entry name" value="small_GTP"/>
    <property type="match status" value="1"/>
</dbReference>
<feature type="binding site" evidence="10">
    <location>
        <position position="460"/>
    </location>
    <ligand>
        <name>(6S)-5-formyl-5,6,7,8-tetrahydrofolate</name>
        <dbReference type="ChEBI" id="CHEBI:57457"/>
    </ligand>
</feature>
<dbReference type="GO" id="GO:0005525">
    <property type="term" value="F:GTP binding"/>
    <property type="evidence" value="ECO:0007669"/>
    <property type="project" value="UniProtKB-UniRule"/>
</dbReference>
<dbReference type="GO" id="GO:0030488">
    <property type="term" value="P:tRNA methylation"/>
    <property type="evidence" value="ECO:0007669"/>
    <property type="project" value="TreeGrafter"/>
</dbReference>
<dbReference type="AlphaFoldDB" id="A0A6L3ZID8"/>
<dbReference type="Pfam" id="PF10396">
    <property type="entry name" value="TrmE_N"/>
    <property type="match status" value="1"/>
</dbReference>
<evidence type="ECO:0000256" key="4">
    <source>
        <dbReference type="ARBA" id="ARBA00022723"/>
    </source>
</evidence>
<keyword evidence="5 10" id="KW-0547">Nucleotide-binding</keyword>
<name>A0A6L3ZID8_9FLAO</name>
<dbReference type="SUPFAM" id="SSF116878">
    <property type="entry name" value="TrmE connector domain"/>
    <property type="match status" value="1"/>
</dbReference>
<dbReference type="NCBIfam" id="TIGR00450">
    <property type="entry name" value="mnmE_trmE_thdF"/>
    <property type="match status" value="1"/>
</dbReference>
<dbReference type="InterPro" id="IPR027266">
    <property type="entry name" value="TrmE/GcvT-like"/>
</dbReference>
<feature type="binding site" evidence="10">
    <location>
        <position position="24"/>
    </location>
    <ligand>
        <name>(6S)-5-formyl-5,6,7,8-tetrahydrofolate</name>
        <dbReference type="ChEBI" id="CHEBI:57457"/>
    </ligand>
</feature>
<comment type="caution">
    <text evidence="13">The sequence shown here is derived from an EMBL/GenBank/DDBJ whole genome shotgun (WGS) entry which is preliminary data.</text>
</comment>
<dbReference type="RefSeq" id="WP_151692464.1">
    <property type="nucleotide sequence ID" value="NZ_BMGX01000002.1"/>
</dbReference>
<evidence type="ECO:0000256" key="5">
    <source>
        <dbReference type="ARBA" id="ARBA00022741"/>
    </source>
</evidence>
<keyword evidence="7 10" id="KW-0460">Magnesium</keyword>
<dbReference type="EC" id="3.6.-.-" evidence="10"/>
<dbReference type="PANTHER" id="PTHR42714">
    <property type="entry name" value="TRNA MODIFICATION GTPASE GTPBP3"/>
    <property type="match status" value="1"/>
</dbReference>
<dbReference type="SUPFAM" id="SSF52540">
    <property type="entry name" value="P-loop containing nucleoside triphosphate hydrolases"/>
    <property type="match status" value="1"/>
</dbReference>
<dbReference type="FunFam" id="3.30.1360.120:FF:000003">
    <property type="entry name" value="tRNA modification GTPase MnmE"/>
    <property type="match status" value="1"/>
</dbReference>
<feature type="binding site" evidence="10">
    <location>
        <position position="237"/>
    </location>
    <ligand>
        <name>Mg(2+)</name>
        <dbReference type="ChEBI" id="CHEBI:18420"/>
    </ligand>
</feature>
<evidence type="ECO:0000256" key="8">
    <source>
        <dbReference type="ARBA" id="ARBA00022958"/>
    </source>
</evidence>
<dbReference type="GO" id="GO:0003924">
    <property type="term" value="F:GTPase activity"/>
    <property type="evidence" value="ECO:0007669"/>
    <property type="project" value="UniProtKB-UniRule"/>
</dbReference>
<keyword evidence="2 10" id="KW-0963">Cytoplasm</keyword>
<evidence type="ECO:0000256" key="9">
    <source>
        <dbReference type="ARBA" id="ARBA00023134"/>
    </source>
</evidence>
<dbReference type="CDD" id="cd14858">
    <property type="entry name" value="TrmE_N"/>
    <property type="match status" value="1"/>
</dbReference>
<dbReference type="GO" id="GO:0005829">
    <property type="term" value="C:cytosol"/>
    <property type="evidence" value="ECO:0007669"/>
    <property type="project" value="TreeGrafter"/>
</dbReference>
<dbReference type="InterPro" id="IPR027368">
    <property type="entry name" value="MnmE_dom2"/>
</dbReference>
<dbReference type="Proteomes" id="UP000484164">
    <property type="component" value="Unassembled WGS sequence"/>
</dbReference>
<dbReference type="HAMAP" id="MF_00379">
    <property type="entry name" value="GTPase_MnmE"/>
    <property type="match status" value="1"/>
</dbReference>
<dbReference type="OrthoDB" id="9805918at2"/>
<dbReference type="InterPro" id="IPR005225">
    <property type="entry name" value="Small_GTP-bd"/>
</dbReference>
<evidence type="ECO:0000256" key="7">
    <source>
        <dbReference type="ARBA" id="ARBA00022842"/>
    </source>
</evidence>
<dbReference type="GO" id="GO:0002098">
    <property type="term" value="P:tRNA wobble uridine modification"/>
    <property type="evidence" value="ECO:0007669"/>
    <property type="project" value="TreeGrafter"/>
</dbReference>
<dbReference type="PROSITE" id="PS51709">
    <property type="entry name" value="G_TRME"/>
    <property type="match status" value="1"/>
</dbReference>
<feature type="binding site" evidence="10">
    <location>
        <begin position="233"/>
        <end position="238"/>
    </location>
    <ligand>
        <name>GTP</name>
        <dbReference type="ChEBI" id="CHEBI:37565"/>
    </ligand>
</feature>
<evidence type="ECO:0000256" key="10">
    <source>
        <dbReference type="HAMAP-Rule" id="MF_00379"/>
    </source>
</evidence>
<dbReference type="NCBIfam" id="NF003661">
    <property type="entry name" value="PRK05291.1-3"/>
    <property type="match status" value="1"/>
</dbReference>
<evidence type="ECO:0000256" key="1">
    <source>
        <dbReference type="ARBA" id="ARBA00011043"/>
    </source>
</evidence>
<evidence type="ECO:0000256" key="11">
    <source>
        <dbReference type="RuleBase" id="RU003313"/>
    </source>
</evidence>
<comment type="caution">
    <text evidence="10">Lacks conserved residue(s) required for the propagation of feature annotation.</text>
</comment>
<dbReference type="InterPro" id="IPR006073">
    <property type="entry name" value="GTP-bd"/>
</dbReference>
<reference evidence="13 14" key="1">
    <citation type="submission" date="2019-10" db="EMBL/GenBank/DDBJ databases">
        <title>Genome sequence of Phaeocystidibacter marisrubri JCM30614 (type strain).</title>
        <authorList>
            <person name="Bowman J.P."/>
        </authorList>
    </citation>
    <scope>NUCLEOTIDE SEQUENCE [LARGE SCALE GENOMIC DNA]</scope>
    <source>
        <strain evidence="13 14">JCM 30614</strain>
    </source>
</reference>
<comment type="cofactor">
    <cofactor evidence="10">
        <name>K(+)</name>
        <dbReference type="ChEBI" id="CHEBI:29103"/>
    </cofactor>
    <text evidence="10">Binds 1 potassium ion per subunit.</text>
</comment>
<evidence type="ECO:0000256" key="3">
    <source>
        <dbReference type="ARBA" id="ARBA00022694"/>
    </source>
</evidence>
<comment type="function">
    <text evidence="10">Exhibits a very high intrinsic GTPase hydrolysis rate. Involved in the addition of a carboxymethylaminomethyl (cmnm) group at the wobble position (U34) of certain tRNAs, forming tRNA-cmnm(5)s(2)U34.</text>
</comment>
<feature type="binding site" evidence="10">
    <location>
        <position position="258"/>
    </location>
    <ligand>
        <name>Mg(2+)</name>
        <dbReference type="ChEBI" id="CHEBI:18420"/>
    </ligand>
</feature>
<dbReference type="GO" id="GO:0042802">
    <property type="term" value="F:identical protein binding"/>
    <property type="evidence" value="ECO:0007669"/>
    <property type="project" value="UniProtKB-ARBA"/>
</dbReference>
<protein>
    <recommendedName>
        <fullName evidence="10">tRNA modification GTPase MnmE</fullName>
        <ecNumber evidence="10">3.6.-.-</ecNumber>
    </recommendedName>
</protein>